<dbReference type="Proteomes" id="UP000185622">
    <property type="component" value="Chromosome"/>
</dbReference>
<protein>
    <recommendedName>
        <fullName evidence="3">DUF2267 domain-containing protein</fullName>
    </recommendedName>
</protein>
<dbReference type="InterPro" id="IPR038282">
    <property type="entry name" value="DUF2267_sf"/>
</dbReference>
<proteinExistence type="predicted"/>
<dbReference type="InterPro" id="IPR018727">
    <property type="entry name" value="DUF2267"/>
</dbReference>
<sequence length="141" mass="15964">MKVTGLSAIDHAPQIVAEWLNDLEYRLDNKDRSHAYLLLRTTLHAIRDFLTTAEAADLGAQLPVLLRGIYYDGFVPSRQPAHPRNRDAFVARVTEAFADRPLDDPEAEVAAVFDLLHERISEGEYRQVTQAMRHSLRSLLA</sequence>
<evidence type="ECO:0008006" key="3">
    <source>
        <dbReference type="Google" id="ProtNLM"/>
    </source>
</evidence>
<keyword evidence="2" id="KW-1185">Reference proteome</keyword>
<accession>A0ABM6IGY5</accession>
<dbReference type="Pfam" id="PF10025">
    <property type="entry name" value="DUF2267"/>
    <property type="match status" value="1"/>
</dbReference>
<evidence type="ECO:0000313" key="1">
    <source>
        <dbReference type="EMBL" id="AQS48071.1"/>
    </source>
</evidence>
<dbReference type="Gene3D" id="1.10.490.110">
    <property type="entry name" value="Uncharacterized conserved protein DUF2267"/>
    <property type="match status" value="1"/>
</dbReference>
<name>A0ABM6IGY5_9RHOB</name>
<organism evidence="1 2">
    <name type="scientific">Thioclava nitratireducens</name>
    <dbReference type="NCBI Taxonomy" id="1915078"/>
    <lineage>
        <taxon>Bacteria</taxon>
        <taxon>Pseudomonadati</taxon>
        <taxon>Pseudomonadota</taxon>
        <taxon>Alphaproteobacteria</taxon>
        <taxon>Rhodobacterales</taxon>
        <taxon>Paracoccaceae</taxon>
        <taxon>Thioclava</taxon>
    </lineage>
</organism>
<gene>
    <name evidence="1" type="ORF">BMG03_09845</name>
</gene>
<reference evidence="1 2" key="1">
    <citation type="submission" date="2017-01" db="EMBL/GenBank/DDBJ databases">
        <title>The complete genome sequence of a sulfur-oxidizing marine bacterium Thioclava sp. 25B10_4T.</title>
        <authorList>
            <person name="Liu Y."/>
            <person name="Lai Q."/>
            <person name="Shao Z."/>
        </authorList>
    </citation>
    <scope>NUCLEOTIDE SEQUENCE [LARGE SCALE GENOMIC DNA]</scope>
    <source>
        <strain evidence="1 2">25B10_4</strain>
    </source>
</reference>
<dbReference type="EMBL" id="CP019437">
    <property type="protein sequence ID" value="AQS48071.1"/>
    <property type="molecule type" value="Genomic_DNA"/>
</dbReference>
<evidence type="ECO:0000313" key="2">
    <source>
        <dbReference type="Proteomes" id="UP000185622"/>
    </source>
</evidence>